<keyword evidence="3" id="KW-1185">Reference proteome</keyword>
<feature type="region of interest" description="Disordered" evidence="1">
    <location>
        <begin position="46"/>
        <end position="104"/>
    </location>
</feature>
<feature type="region of interest" description="Disordered" evidence="1">
    <location>
        <begin position="1"/>
        <end position="33"/>
    </location>
</feature>
<feature type="compositionally biased region" description="Polar residues" evidence="1">
    <location>
        <begin position="1"/>
        <end position="11"/>
    </location>
</feature>
<feature type="compositionally biased region" description="Basic and acidic residues" evidence="1">
    <location>
        <begin position="16"/>
        <end position="33"/>
    </location>
</feature>
<reference evidence="2 3" key="1">
    <citation type="journal article" date="2024" name="BMC Genomics">
        <title>De novo assembly and annotation of Popillia japonica's genome with initial clues to its potential as an invasive pest.</title>
        <authorList>
            <person name="Cucini C."/>
            <person name="Boschi S."/>
            <person name="Funari R."/>
            <person name="Cardaioli E."/>
            <person name="Iannotti N."/>
            <person name="Marturano G."/>
            <person name="Paoli F."/>
            <person name="Bruttini M."/>
            <person name="Carapelli A."/>
            <person name="Frati F."/>
            <person name="Nardi F."/>
        </authorList>
    </citation>
    <scope>NUCLEOTIDE SEQUENCE [LARGE SCALE GENOMIC DNA]</scope>
    <source>
        <strain evidence="2">DMR45628</strain>
    </source>
</reference>
<gene>
    <name evidence="2" type="ORF">QE152_g15966</name>
</gene>
<organism evidence="2 3">
    <name type="scientific">Popillia japonica</name>
    <name type="common">Japanese beetle</name>
    <dbReference type="NCBI Taxonomy" id="7064"/>
    <lineage>
        <taxon>Eukaryota</taxon>
        <taxon>Metazoa</taxon>
        <taxon>Ecdysozoa</taxon>
        <taxon>Arthropoda</taxon>
        <taxon>Hexapoda</taxon>
        <taxon>Insecta</taxon>
        <taxon>Pterygota</taxon>
        <taxon>Neoptera</taxon>
        <taxon>Endopterygota</taxon>
        <taxon>Coleoptera</taxon>
        <taxon>Polyphaga</taxon>
        <taxon>Scarabaeiformia</taxon>
        <taxon>Scarabaeidae</taxon>
        <taxon>Rutelinae</taxon>
        <taxon>Popillia</taxon>
    </lineage>
</organism>
<comment type="caution">
    <text evidence="2">The sequence shown here is derived from an EMBL/GenBank/DDBJ whole genome shotgun (WGS) entry which is preliminary data.</text>
</comment>
<evidence type="ECO:0000256" key="1">
    <source>
        <dbReference type="SAM" id="MobiDB-lite"/>
    </source>
</evidence>
<protein>
    <submittedName>
        <fullName evidence="2">Uncharacterized protein</fullName>
    </submittedName>
</protein>
<dbReference type="Proteomes" id="UP001458880">
    <property type="component" value="Unassembled WGS sequence"/>
</dbReference>
<accession>A0AAW1L7H3</accession>
<sequence length="104" mass="11960">MESKQNLNLKQDGNYDDGHRAESITGHEKGDEIEIGRQILVGEDIFKPRNSISRTPPRSETPVGHRADQTRCPHYRKLIYEKTTEMGKTKRETKDRSKDGPEKP</sequence>
<evidence type="ECO:0000313" key="3">
    <source>
        <dbReference type="Proteomes" id="UP001458880"/>
    </source>
</evidence>
<name>A0AAW1L7H3_POPJA</name>
<dbReference type="AlphaFoldDB" id="A0AAW1L7H3"/>
<proteinExistence type="predicted"/>
<evidence type="ECO:0000313" key="2">
    <source>
        <dbReference type="EMBL" id="KAK9729314.1"/>
    </source>
</evidence>
<feature type="compositionally biased region" description="Basic and acidic residues" evidence="1">
    <location>
        <begin position="78"/>
        <end position="104"/>
    </location>
</feature>
<dbReference type="EMBL" id="JASPKY010000161">
    <property type="protein sequence ID" value="KAK9729314.1"/>
    <property type="molecule type" value="Genomic_DNA"/>
</dbReference>